<keyword evidence="4" id="KW-0138">CF(0)</keyword>
<dbReference type="Proteomes" id="UP000729913">
    <property type="component" value="Unassembled WGS sequence"/>
</dbReference>
<organism evidence="11 12">
    <name type="scientific">Cotesia typhae</name>
    <dbReference type="NCBI Taxonomy" id="2053667"/>
    <lineage>
        <taxon>Eukaryota</taxon>
        <taxon>Metazoa</taxon>
        <taxon>Ecdysozoa</taxon>
        <taxon>Arthropoda</taxon>
        <taxon>Hexapoda</taxon>
        <taxon>Insecta</taxon>
        <taxon>Pterygota</taxon>
        <taxon>Neoptera</taxon>
        <taxon>Endopterygota</taxon>
        <taxon>Hymenoptera</taxon>
        <taxon>Apocrita</taxon>
        <taxon>Ichneumonoidea</taxon>
        <taxon>Braconidae</taxon>
        <taxon>Microgastrinae</taxon>
        <taxon>Cotesia</taxon>
    </lineage>
</organism>
<keyword evidence="9" id="KW-0066">ATP synthesis</keyword>
<protein>
    <recommendedName>
        <fullName evidence="13">ATP synthase subunit f, mitochondrial</fullName>
    </recommendedName>
</protein>
<keyword evidence="10" id="KW-1133">Transmembrane helix</keyword>
<keyword evidence="12" id="KW-1185">Reference proteome</keyword>
<dbReference type="EMBL" id="JAAOIC020000019">
    <property type="protein sequence ID" value="KAG8041010.1"/>
    <property type="molecule type" value="Genomic_DNA"/>
</dbReference>
<evidence type="ECO:0000256" key="4">
    <source>
        <dbReference type="ARBA" id="ARBA00022547"/>
    </source>
</evidence>
<accession>A0A8J5UWP5</accession>
<evidence type="ECO:0000256" key="8">
    <source>
        <dbReference type="ARBA" id="ARBA00023136"/>
    </source>
</evidence>
<evidence type="ECO:0000256" key="1">
    <source>
        <dbReference type="ARBA" id="ARBA00004325"/>
    </source>
</evidence>
<evidence type="ECO:0000256" key="9">
    <source>
        <dbReference type="ARBA" id="ARBA00023310"/>
    </source>
</evidence>
<sequence length="115" mass="13486">PQLASMDWGNWAKYPKEYDRAIHGPFDPAKYYGKADIPFGQVKLAELPSWFGRRNIGPVAISQALGRAYWRWQHKYVIPKYCGVAPFFQVTCASIIFFYIINYPKLKHHANYKYH</sequence>
<dbReference type="GO" id="GO:0042776">
    <property type="term" value="P:proton motive force-driven mitochondrial ATP synthesis"/>
    <property type="evidence" value="ECO:0007669"/>
    <property type="project" value="TreeGrafter"/>
</dbReference>
<comment type="caution">
    <text evidence="11">The sequence shown here is derived from an EMBL/GenBank/DDBJ whole genome shotgun (WGS) entry which is preliminary data.</text>
</comment>
<evidence type="ECO:0000313" key="11">
    <source>
        <dbReference type="EMBL" id="KAG8041010.1"/>
    </source>
</evidence>
<evidence type="ECO:0008006" key="13">
    <source>
        <dbReference type="Google" id="ProtNLM"/>
    </source>
</evidence>
<dbReference type="GO" id="GO:0045259">
    <property type="term" value="C:proton-transporting ATP synthase complex"/>
    <property type="evidence" value="ECO:0007669"/>
    <property type="project" value="UniProtKB-KW"/>
</dbReference>
<evidence type="ECO:0000313" key="12">
    <source>
        <dbReference type="Proteomes" id="UP000729913"/>
    </source>
</evidence>
<comment type="subcellular location">
    <subcellularLocation>
        <location evidence="1">Mitochondrion membrane</location>
    </subcellularLocation>
</comment>
<dbReference type="GO" id="GO:0031966">
    <property type="term" value="C:mitochondrial membrane"/>
    <property type="evidence" value="ECO:0007669"/>
    <property type="project" value="UniProtKB-SubCell"/>
</dbReference>
<dbReference type="PANTHER" id="PTHR13080:SF20">
    <property type="entry name" value="ATP SYNTHASE SUBUNIT F, MITOCHONDRIAL-RELATED"/>
    <property type="match status" value="1"/>
</dbReference>
<name>A0A8J5UWP5_9HYME</name>
<evidence type="ECO:0000256" key="6">
    <source>
        <dbReference type="ARBA" id="ARBA00023065"/>
    </source>
</evidence>
<feature type="transmembrane region" description="Helical" evidence="10">
    <location>
        <begin position="81"/>
        <end position="101"/>
    </location>
</feature>
<keyword evidence="6" id="KW-0406">Ion transport</keyword>
<evidence type="ECO:0000256" key="2">
    <source>
        <dbReference type="ARBA" id="ARBA00005895"/>
    </source>
</evidence>
<proteinExistence type="inferred from homology"/>
<gene>
    <name evidence="11" type="ORF">G9C98_001998</name>
</gene>
<evidence type="ECO:0000256" key="3">
    <source>
        <dbReference type="ARBA" id="ARBA00022448"/>
    </source>
</evidence>
<keyword evidence="10" id="KW-0812">Transmembrane</keyword>
<keyword evidence="7" id="KW-0496">Mitochondrion</keyword>
<dbReference type="Pfam" id="PF10206">
    <property type="entry name" value="WRW"/>
    <property type="match status" value="1"/>
</dbReference>
<keyword evidence="3" id="KW-0813">Transport</keyword>
<evidence type="ECO:0000256" key="7">
    <source>
        <dbReference type="ARBA" id="ARBA00023128"/>
    </source>
</evidence>
<dbReference type="OrthoDB" id="8921675at2759"/>
<dbReference type="PANTHER" id="PTHR13080">
    <property type="entry name" value="ATP SYNTHASE F CHAIN, MITOCHONDRIAL-RELATED"/>
    <property type="match status" value="1"/>
</dbReference>
<dbReference type="GO" id="GO:0046933">
    <property type="term" value="F:proton-transporting ATP synthase activity, rotational mechanism"/>
    <property type="evidence" value="ECO:0007669"/>
    <property type="project" value="TreeGrafter"/>
</dbReference>
<comment type="similarity">
    <text evidence="2">Belongs to the ATPase F chain family.</text>
</comment>
<reference evidence="11" key="2">
    <citation type="submission" date="2021-04" db="EMBL/GenBank/DDBJ databases">
        <title>Genome-wide patterns of bracovirus chromosomal integration into multiple host tissues during parasitism.</title>
        <authorList>
            <person name="Chebbi M.A.C."/>
        </authorList>
    </citation>
    <scope>NUCLEOTIDE SEQUENCE</scope>
    <source>
        <tissue evidence="11">Whole body</tissue>
    </source>
</reference>
<keyword evidence="5" id="KW-0375">Hydrogen ion transport</keyword>
<reference evidence="11" key="1">
    <citation type="submission" date="2020-03" db="EMBL/GenBank/DDBJ databases">
        <authorList>
            <person name="Chebbi M.A."/>
            <person name="Drezen J.M."/>
        </authorList>
    </citation>
    <scope>NUCLEOTIDE SEQUENCE</scope>
    <source>
        <tissue evidence="11">Whole body</tissue>
    </source>
</reference>
<dbReference type="InterPro" id="IPR019344">
    <property type="entry name" value="F1F0-ATPsyn_F_prd"/>
</dbReference>
<evidence type="ECO:0000256" key="10">
    <source>
        <dbReference type="SAM" id="Phobius"/>
    </source>
</evidence>
<evidence type="ECO:0000256" key="5">
    <source>
        <dbReference type="ARBA" id="ARBA00022781"/>
    </source>
</evidence>
<keyword evidence="8 10" id="KW-0472">Membrane</keyword>
<feature type="non-terminal residue" evidence="11">
    <location>
        <position position="1"/>
    </location>
</feature>
<dbReference type="AlphaFoldDB" id="A0A8J5UWP5"/>